<dbReference type="Proteomes" id="UP000030764">
    <property type="component" value="Unassembled WGS sequence"/>
</dbReference>
<organism evidence="4">
    <name type="scientific">Trichuris suis</name>
    <name type="common">pig whipworm</name>
    <dbReference type="NCBI Taxonomy" id="68888"/>
    <lineage>
        <taxon>Eukaryota</taxon>
        <taxon>Metazoa</taxon>
        <taxon>Ecdysozoa</taxon>
        <taxon>Nematoda</taxon>
        <taxon>Enoplea</taxon>
        <taxon>Dorylaimia</taxon>
        <taxon>Trichinellida</taxon>
        <taxon>Trichuridae</taxon>
        <taxon>Trichuris</taxon>
    </lineage>
</organism>
<accession>A0A085NKJ6</accession>
<reference evidence="4 5" key="1">
    <citation type="journal article" date="2014" name="Nat. Genet.">
        <title>Genome and transcriptome of the porcine whipworm Trichuris suis.</title>
        <authorList>
            <person name="Jex A.R."/>
            <person name="Nejsum P."/>
            <person name="Schwarz E.M."/>
            <person name="Hu L."/>
            <person name="Young N.D."/>
            <person name="Hall R.S."/>
            <person name="Korhonen P.K."/>
            <person name="Liao S."/>
            <person name="Thamsborg S."/>
            <person name="Xia J."/>
            <person name="Xu P."/>
            <person name="Wang S."/>
            <person name="Scheerlinck J.P."/>
            <person name="Hofmann A."/>
            <person name="Sternberg P.W."/>
            <person name="Wang J."/>
            <person name="Gasser R.B."/>
        </authorList>
    </citation>
    <scope>NUCLEOTIDE SEQUENCE [LARGE SCALE GENOMIC DNA]</scope>
    <source>
        <strain evidence="4">DCEP-RM93F</strain>
        <strain evidence="3">DCEP-RM93M</strain>
    </source>
</reference>
<keyword evidence="2" id="KW-0812">Transmembrane</keyword>
<evidence type="ECO:0000313" key="4">
    <source>
        <dbReference type="EMBL" id="KFD69992.1"/>
    </source>
</evidence>
<name>A0A085NKJ6_9BILA</name>
<keyword evidence="2" id="KW-0472">Membrane</keyword>
<feature type="non-terminal residue" evidence="4">
    <location>
        <position position="324"/>
    </location>
</feature>
<dbReference type="EMBL" id="KL363228">
    <property type="protein sequence ID" value="KFD52411.1"/>
    <property type="molecule type" value="Genomic_DNA"/>
</dbReference>
<dbReference type="Proteomes" id="UP000030758">
    <property type="component" value="Unassembled WGS sequence"/>
</dbReference>
<evidence type="ECO:0000256" key="1">
    <source>
        <dbReference type="SAM" id="MobiDB-lite"/>
    </source>
</evidence>
<evidence type="ECO:0000313" key="3">
    <source>
        <dbReference type="EMBL" id="KFD52411.1"/>
    </source>
</evidence>
<keyword evidence="5" id="KW-1185">Reference proteome</keyword>
<feature type="region of interest" description="Disordered" evidence="1">
    <location>
        <begin position="1"/>
        <end position="23"/>
    </location>
</feature>
<protein>
    <submittedName>
        <fullName evidence="4">Uncharacterized protein</fullName>
    </submittedName>
</protein>
<evidence type="ECO:0000256" key="2">
    <source>
        <dbReference type="SAM" id="Phobius"/>
    </source>
</evidence>
<sequence>MEEEGGGHRYEVLSPTKHSKGKRTDRRTVMLTVAVAATVTSVIVIIATVLVSTLSSSQLDASLLITEANIKIKVLVNASESCNKLNNASTCFFASSMSSEGCDYLTCKSYTWKLKITGKVFSVKYEQGSDHQMKAPNGLPCADNKFCYKQQCVEAEDKFNVKELRDSTNRGGWEVIDSDKTMCITIDMKDWQKKEMDKIKKEGSECSHPSGHSLRMEFYSCTNPVPYGVERPCKDTPVRKGIKNWEYPFMFVKEKDCGRTEVKQLKAEVDKACSSESEKQCTYKCGRDNVHVNTSLLACQSSSIGELYGFCYEDMCVPAKQFHP</sequence>
<feature type="transmembrane region" description="Helical" evidence="2">
    <location>
        <begin position="29"/>
        <end position="51"/>
    </location>
</feature>
<proteinExistence type="predicted"/>
<feature type="compositionally biased region" description="Basic and acidic residues" evidence="1">
    <location>
        <begin position="1"/>
        <end position="11"/>
    </location>
</feature>
<evidence type="ECO:0000313" key="5">
    <source>
        <dbReference type="Proteomes" id="UP000030764"/>
    </source>
</evidence>
<dbReference type="AlphaFoldDB" id="A0A085NKJ6"/>
<gene>
    <name evidence="3" type="ORF">M513_06792</name>
    <name evidence="4" type="ORF">M514_06792</name>
</gene>
<keyword evidence="2" id="KW-1133">Transmembrane helix</keyword>
<dbReference type="EMBL" id="KL367491">
    <property type="protein sequence ID" value="KFD69992.1"/>
    <property type="molecule type" value="Genomic_DNA"/>
</dbReference>